<gene>
    <name evidence="1" type="ORF">LCGC14_2761060</name>
</gene>
<evidence type="ECO:0000313" key="1">
    <source>
        <dbReference type="EMBL" id="KKK86658.1"/>
    </source>
</evidence>
<sequence length="60" mass="6772">MGIYNFTTTGYFIGDGSLLTGIIAESTYNATYAAYAYNVSLNYSLLTYTNWNDIWISTYN</sequence>
<dbReference type="AlphaFoldDB" id="A0A0F8YZ18"/>
<name>A0A0F8YZ18_9ZZZZ</name>
<accession>A0A0F8YZ18</accession>
<proteinExistence type="predicted"/>
<organism evidence="1">
    <name type="scientific">marine sediment metagenome</name>
    <dbReference type="NCBI Taxonomy" id="412755"/>
    <lineage>
        <taxon>unclassified sequences</taxon>
        <taxon>metagenomes</taxon>
        <taxon>ecological metagenomes</taxon>
    </lineage>
</organism>
<protein>
    <submittedName>
        <fullName evidence="1">Uncharacterized protein</fullName>
    </submittedName>
</protein>
<dbReference type="EMBL" id="LAZR01050747">
    <property type="protein sequence ID" value="KKK86658.1"/>
    <property type="molecule type" value="Genomic_DNA"/>
</dbReference>
<reference evidence="1" key="1">
    <citation type="journal article" date="2015" name="Nature">
        <title>Complex archaea that bridge the gap between prokaryotes and eukaryotes.</title>
        <authorList>
            <person name="Spang A."/>
            <person name="Saw J.H."/>
            <person name="Jorgensen S.L."/>
            <person name="Zaremba-Niedzwiedzka K."/>
            <person name="Martijn J."/>
            <person name="Lind A.E."/>
            <person name="van Eijk R."/>
            <person name="Schleper C."/>
            <person name="Guy L."/>
            <person name="Ettema T.J."/>
        </authorList>
    </citation>
    <scope>NUCLEOTIDE SEQUENCE</scope>
</reference>
<comment type="caution">
    <text evidence="1">The sequence shown here is derived from an EMBL/GenBank/DDBJ whole genome shotgun (WGS) entry which is preliminary data.</text>
</comment>
<feature type="non-terminal residue" evidence="1">
    <location>
        <position position="60"/>
    </location>
</feature>